<dbReference type="Proteomes" id="UP000828390">
    <property type="component" value="Unassembled WGS sequence"/>
</dbReference>
<dbReference type="GO" id="GO:0005769">
    <property type="term" value="C:early endosome"/>
    <property type="evidence" value="ECO:0007669"/>
    <property type="project" value="TreeGrafter"/>
</dbReference>
<dbReference type="Gene3D" id="3.30.1520.10">
    <property type="entry name" value="Phox-like domain"/>
    <property type="match status" value="1"/>
</dbReference>
<dbReference type="OrthoDB" id="76516at2759"/>
<dbReference type="GO" id="GO:0045022">
    <property type="term" value="P:early endosome to late endosome transport"/>
    <property type="evidence" value="ECO:0007669"/>
    <property type="project" value="TreeGrafter"/>
</dbReference>
<sequence>MTDVPTESDTLLSRPESDEECQVPVSIPRETKLSLSQYQTTRSLSTSGEVIPSPSHEQTTCPLPTTREITADIVVHNVSNNNSPSQGGPKTSTPKPTASTRSSSHIGNVDIESYTGAVGFSPVRRRGTESVGGSFTSTYSTTDRPSRSKKTVSFVDPLNLRVPVVGFEVMDQRSKFTVFKLHVHKTETDNWFVFRRYTDFEQLQRKLRRLFPMFRLALPPKRWFRDNYEKDFLEDRMLGLQAFIDSVLCHSDLCNSVPVQEFFCFCDPPGPHDSVEESRAYCEELEDSVYSLRKQLGDRDTEIELLKEELVLYKNQVEILTKALRDATASGSNTSPMNPSPVSSLAECDFTAAESGQSAAAKKVRTTNQSAFNLKPTSSEMSIQEELVAASKQSNMEVLQDKRNFKILPAS</sequence>
<keyword evidence="2" id="KW-0963">Cytoplasm</keyword>
<evidence type="ECO:0000256" key="2">
    <source>
        <dbReference type="ARBA" id="ARBA00022490"/>
    </source>
</evidence>
<dbReference type="PANTHER" id="PTHR22999">
    <property type="entry name" value="PX SERINE/THREONINE KINASE PXK"/>
    <property type="match status" value="1"/>
</dbReference>
<reference evidence="5" key="1">
    <citation type="journal article" date="2019" name="bioRxiv">
        <title>The Genome of the Zebra Mussel, Dreissena polymorpha: A Resource for Invasive Species Research.</title>
        <authorList>
            <person name="McCartney M.A."/>
            <person name="Auch B."/>
            <person name="Kono T."/>
            <person name="Mallez S."/>
            <person name="Zhang Y."/>
            <person name="Obille A."/>
            <person name="Becker A."/>
            <person name="Abrahante J.E."/>
            <person name="Garbe J."/>
            <person name="Badalamenti J.P."/>
            <person name="Herman A."/>
            <person name="Mangelson H."/>
            <person name="Liachko I."/>
            <person name="Sullivan S."/>
            <person name="Sone E.D."/>
            <person name="Koren S."/>
            <person name="Silverstein K.A.T."/>
            <person name="Beckman K.B."/>
            <person name="Gohl D.M."/>
        </authorList>
    </citation>
    <scope>NUCLEOTIDE SEQUENCE</scope>
    <source>
        <strain evidence="5">Duluth1</strain>
        <tissue evidence="5">Whole animal</tissue>
    </source>
</reference>
<feature type="region of interest" description="Disordered" evidence="3">
    <location>
        <begin position="78"/>
        <end position="105"/>
    </location>
</feature>
<dbReference type="SMART" id="SM00312">
    <property type="entry name" value="PX"/>
    <property type="match status" value="1"/>
</dbReference>
<dbReference type="GO" id="GO:0005770">
    <property type="term" value="C:late endosome"/>
    <property type="evidence" value="ECO:0007669"/>
    <property type="project" value="TreeGrafter"/>
</dbReference>
<feature type="region of interest" description="Disordered" evidence="3">
    <location>
        <begin position="1"/>
        <end position="64"/>
    </location>
</feature>
<dbReference type="SUPFAM" id="SSF64268">
    <property type="entry name" value="PX domain"/>
    <property type="match status" value="1"/>
</dbReference>
<protein>
    <recommendedName>
        <fullName evidence="4">PX domain-containing protein</fullName>
    </recommendedName>
</protein>
<comment type="subcellular location">
    <subcellularLocation>
        <location evidence="1">Cytoplasm</location>
    </subcellularLocation>
</comment>
<keyword evidence="6" id="KW-1185">Reference proteome</keyword>
<proteinExistence type="predicted"/>
<feature type="compositionally biased region" description="Polar residues" evidence="3">
    <location>
        <begin position="33"/>
        <end position="48"/>
    </location>
</feature>
<dbReference type="GO" id="GO:0035091">
    <property type="term" value="F:phosphatidylinositol binding"/>
    <property type="evidence" value="ECO:0007669"/>
    <property type="project" value="InterPro"/>
</dbReference>
<evidence type="ECO:0000259" key="4">
    <source>
        <dbReference type="PROSITE" id="PS50195"/>
    </source>
</evidence>
<dbReference type="GO" id="GO:0006622">
    <property type="term" value="P:protein targeting to lysosome"/>
    <property type="evidence" value="ECO:0007669"/>
    <property type="project" value="TreeGrafter"/>
</dbReference>
<dbReference type="PROSITE" id="PS50195">
    <property type="entry name" value="PX"/>
    <property type="match status" value="1"/>
</dbReference>
<dbReference type="InterPro" id="IPR051837">
    <property type="entry name" value="SortingNexin/PXDomain-PKLike"/>
</dbReference>
<feature type="compositionally biased region" description="Polar residues" evidence="3">
    <location>
        <begin position="1"/>
        <end position="11"/>
    </location>
</feature>
<dbReference type="AlphaFoldDB" id="A0A9D4E8L4"/>
<evidence type="ECO:0000256" key="3">
    <source>
        <dbReference type="SAM" id="MobiDB-lite"/>
    </source>
</evidence>
<feature type="domain" description="PX" evidence="4">
    <location>
        <begin position="157"/>
        <end position="270"/>
    </location>
</feature>
<reference evidence="5" key="2">
    <citation type="submission" date="2020-11" db="EMBL/GenBank/DDBJ databases">
        <authorList>
            <person name="McCartney M.A."/>
            <person name="Auch B."/>
            <person name="Kono T."/>
            <person name="Mallez S."/>
            <person name="Becker A."/>
            <person name="Gohl D.M."/>
            <person name="Silverstein K.A.T."/>
            <person name="Koren S."/>
            <person name="Bechman K.B."/>
            <person name="Herman A."/>
            <person name="Abrahante J.E."/>
            <person name="Garbe J."/>
        </authorList>
    </citation>
    <scope>NUCLEOTIDE SEQUENCE</scope>
    <source>
        <strain evidence="5">Duluth1</strain>
        <tissue evidence="5">Whole animal</tissue>
    </source>
</reference>
<dbReference type="InterPro" id="IPR001683">
    <property type="entry name" value="PX_dom"/>
</dbReference>
<name>A0A9D4E8L4_DREPO</name>
<dbReference type="InterPro" id="IPR036871">
    <property type="entry name" value="PX_dom_sf"/>
</dbReference>
<dbReference type="EMBL" id="JAIWYP010000009">
    <property type="protein sequence ID" value="KAH3774505.1"/>
    <property type="molecule type" value="Genomic_DNA"/>
</dbReference>
<evidence type="ECO:0000313" key="6">
    <source>
        <dbReference type="Proteomes" id="UP000828390"/>
    </source>
</evidence>
<gene>
    <name evidence="5" type="ORF">DPMN_175887</name>
</gene>
<organism evidence="5 6">
    <name type="scientific">Dreissena polymorpha</name>
    <name type="common">Zebra mussel</name>
    <name type="synonym">Mytilus polymorpha</name>
    <dbReference type="NCBI Taxonomy" id="45954"/>
    <lineage>
        <taxon>Eukaryota</taxon>
        <taxon>Metazoa</taxon>
        <taxon>Spiralia</taxon>
        <taxon>Lophotrochozoa</taxon>
        <taxon>Mollusca</taxon>
        <taxon>Bivalvia</taxon>
        <taxon>Autobranchia</taxon>
        <taxon>Heteroconchia</taxon>
        <taxon>Euheterodonta</taxon>
        <taxon>Imparidentia</taxon>
        <taxon>Neoheterodontei</taxon>
        <taxon>Myida</taxon>
        <taxon>Dreissenoidea</taxon>
        <taxon>Dreissenidae</taxon>
        <taxon>Dreissena</taxon>
    </lineage>
</organism>
<evidence type="ECO:0000256" key="1">
    <source>
        <dbReference type="ARBA" id="ARBA00004496"/>
    </source>
</evidence>
<evidence type="ECO:0000313" key="5">
    <source>
        <dbReference type="EMBL" id="KAH3774505.1"/>
    </source>
</evidence>
<dbReference type="Pfam" id="PF00787">
    <property type="entry name" value="PX"/>
    <property type="match status" value="1"/>
</dbReference>
<feature type="compositionally biased region" description="Polar residues" evidence="3">
    <location>
        <begin position="131"/>
        <end position="143"/>
    </location>
</feature>
<feature type="region of interest" description="Disordered" evidence="3">
    <location>
        <begin position="125"/>
        <end position="148"/>
    </location>
</feature>
<feature type="compositionally biased region" description="Low complexity" evidence="3">
    <location>
        <begin position="78"/>
        <end position="104"/>
    </location>
</feature>
<dbReference type="GO" id="GO:0008333">
    <property type="term" value="P:endosome to lysosome transport"/>
    <property type="evidence" value="ECO:0007669"/>
    <property type="project" value="TreeGrafter"/>
</dbReference>
<comment type="caution">
    <text evidence="5">The sequence shown here is derived from an EMBL/GenBank/DDBJ whole genome shotgun (WGS) entry which is preliminary data.</text>
</comment>
<accession>A0A9D4E8L4</accession>
<dbReference type="PANTHER" id="PTHR22999:SF23">
    <property type="entry name" value="SORTING NEXIN-16"/>
    <property type="match status" value="1"/>
</dbReference>